<proteinExistence type="inferred from homology"/>
<organism evidence="3">
    <name type="scientific">marine metagenome</name>
    <dbReference type="NCBI Taxonomy" id="408172"/>
    <lineage>
        <taxon>unclassified sequences</taxon>
        <taxon>metagenomes</taxon>
        <taxon>ecological metagenomes</taxon>
    </lineage>
</organism>
<dbReference type="Gene3D" id="3.90.226.10">
    <property type="entry name" value="2-enoyl-CoA Hydratase, Chain A, domain 1"/>
    <property type="match status" value="1"/>
</dbReference>
<feature type="domain" description="Peptidase S49" evidence="2">
    <location>
        <begin position="12"/>
        <end position="174"/>
    </location>
</feature>
<name>A0A382MU84_9ZZZZ</name>
<dbReference type="InterPro" id="IPR029045">
    <property type="entry name" value="ClpP/crotonase-like_dom_sf"/>
</dbReference>
<evidence type="ECO:0000259" key="2">
    <source>
        <dbReference type="Pfam" id="PF01343"/>
    </source>
</evidence>
<gene>
    <name evidence="3" type="ORF">METZ01_LOCUS304529</name>
</gene>
<protein>
    <recommendedName>
        <fullName evidence="2">Peptidase S49 domain-containing protein</fullName>
    </recommendedName>
</protein>
<evidence type="ECO:0000256" key="1">
    <source>
        <dbReference type="ARBA" id="ARBA00008683"/>
    </source>
</evidence>
<dbReference type="SUPFAM" id="SSF52096">
    <property type="entry name" value="ClpP/crotonase"/>
    <property type="match status" value="1"/>
</dbReference>
<dbReference type="InterPro" id="IPR002142">
    <property type="entry name" value="Peptidase_S49"/>
</dbReference>
<reference evidence="3" key="1">
    <citation type="submission" date="2018-05" db="EMBL/GenBank/DDBJ databases">
        <authorList>
            <person name="Lanie J.A."/>
            <person name="Ng W.-L."/>
            <person name="Kazmierczak K.M."/>
            <person name="Andrzejewski T.M."/>
            <person name="Davidsen T.M."/>
            <person name="Wayne K.J."/>
            <person name="Tettelin H."/>
            <person name="Glass J.I."/>
            <person name="Rusch D."/>
            <person name="Podicherti R."/>
            <person name="Tsui H.-C.T."/>
            <person name="Winkler M.E."/>
        </authorList>
    </citation>
    <scope>NUCLEOTIDE SEQUENCE</scope>
</reference>
<sequence>TIYNLFNQFKIKNKIPIYFYSTDMLTSGAYWVSLSANKIFTNYGALIGSIGVKGPDWIYYNSPTSLSTGLLGNAVESPKGIELFSNTAGISKDILNPFRQPSKKEISQLQSMVNNIYNDFVNLVSSNRKIEKNIVVNEIGAMIYNSKEAQKHYLIDGQKNINETIEVMAKELNLDNTNIISNNKKNLFNFQKFNFFMNVL</sequence>
<dbReference type="EMBL" id="UINC01095520">
    <property type="protein sequence ID" value="SVC51675.1"/>
    <property type="molecule type" value="Genomic_DNA"/>
</dbReference>
<dbReference type="GO" id="GO:0008233">
    <property type="term" value="F:peptidase activity"/>
    <property type="evidence" value="ECO:0007669"/>
    <property type="project" value="InterPro"/>
</dbReference>
<dbReference type="PANTHER" id="PTHR42987:SF4">
    <property type="entry name" value="PROTEASE SOHB-RELATED"/>
    <property type="match status" value="1"/>
</dbReference>
<dbReference type="PANTHER" id="PTHR42987">
    <property type="entry name" value="PEPTIDASE S49"/>
    <property type="match status" value="1"/>
</dbReference>
<evidence type="ECO:0000313" key="3">
    <source>
        <dbReference type="EMBL" id="SVC51675.1"/>
    </source>
</evidence>
<dbReference type="Pfam" id="PF01343">
    <property type="entry name" value="Peptidase_S49"/>
    <property type="match status" value="1"/>
</dbReference>
<feature type="non-terminal residue" evidence="3">
    <location>
        <position position="200"/>
    </location>
</feature>
<dbReference type="AlphaFoldDB" id="A0A382MU84"/>
<accession>A0A382MU84</accession>
<comment type="similarity">
    <text evidence="1">Belongs to the peptidase S49 family.</text>
</comment>
<dbReference type="GO" id="GO:0006508">
    <property type="term" value="P:proteolysis"/>
    <property type="evidence" value="ECO:0007669"/>
    <property type="project" value="InterPro"/>
</dbReference>
<feature type="non-terminal residue" evidence="3">
    <location>
        <position position="1"/>
    </location>
</feature>
<dbReference type="Gene3D" id="6.20.330.10">
    <property type="match status" value="1"/>
</dbReference>